<dbReference type="Proteomes" id="UP001211907">
    <property type="component" value="Unassembled WGS sequence"/>
</dbReference>
<proteinExistence type="predicted"/>
<feature type="region of interest" description="Disordered" evidence="2">
    <location>
        <begin position="273"/>
        <end position="299"/>
    </location>
</feature>
<keyword evidence="4" id="KW-1185">Reference proteome</keyword>
<feature type="coiled-coil region" evidence="1">
    <location>
        <begin position="28"/>
        <end position="59"/>
    </location>
</feature>
<evidence type="ECO:0000256" key="1">
    <source>
        <dbReference type="SAM" id="Coils"/>
    </source>
</evidence>
<evidence type="ECO:0000313" key="4">
    <source>
        <dbReference type="Proteomes" id="UP001211907"/>
    </source>
</evidence>
<keyword evidence="1" id="KW-0175">Coiled coil</keyword>
<sequence>MAREAKLEEERRLEAGKIAAMAEFLRIKEAERETRARLLQEKNQQKETEKELAQRAAEDAIAIGTVQNSKQKWFKKFTGPTHISKCHPSRETLDFVIFVLFTVHFRVVEIATIITTALAQLAMPVEIMRLNPFSFPENEPYSRIQTPNTAATPDILIRRPRNILPPLRPRHISRESDNSTSRLFHGLPLKMQSAGTGFEEDQEEAVTLSQELGYIRRGSSNGQKFGGSASAGIFNSLGQIIEDISPSFKAGRKYFITELSEPIHDIETLNSSSERFHSPSRDSHHSHMTKRTKKQVEKG</sequence>
<gene>
    <name evidence="3" type="ORF">HK100_009761</name>
</gene>
<organism evidence="3 4">
    <name type="scientific">Physocladia obscura</name>
    <dbReference type="NCBI Taxonomy" id="109957"/>
    <lineage>
        <taxon>Eukaryota</taxon>
        <taxon>Fungi</taxon>
        <taxon>Fungi incertae sedis</taxon>
        <taxon>Chytridiomycota</taxon>
        <taxon>Chytridiomycota incertae sedis</taxon>
        <taxon>Chytridiomycetes</taxon>
        <taxon>Chytridiales</taxon>
        <taxon>Chytriomycetaceae</taxon>
        <taxon>Physocladia</taxon>
    </lineage>
</organism>
<protein>
    <submittedName>
        <fullName evidence="3">Uncharacterized protein</fullName>
    </submittedName>
</protein>
<dbReference type="EMBL" id="JADGJH010000511">
    <property type="protein sequence ID" value="KAJ3127433.1"/>
    <property type="molecule type" value="Genomic_DNA"/>
</dbReference>
<name>A0AAD5T934_9FUNG</name>
<evidence type="ECO:0000256" key="2">
    <source>
        <dbReference type="SAM" id="MobiDB-lite"/>
    </source>
</evidence>
<dbReference type="AlphaFoldDB" id="A0AAD5T934"/>
<feature type="compositionally biased region" description="Basic and acidic residues" evidence="2">
    <location>
        <begin position="274"/>
        <end position="285"/>
    </location>
</feature>
<comment type="caution">
    <text evidence="3">The sequence shown here is derived from an EMBL/GenBank/DDBJ whole genome shotgun (WGS) entry which is preliminary data.</text>
</comment>
<accession>A0AAD5T934</accession>
<evidence type="ECO:0000313" key="3">
    <source>
        <dbReference type="EMBL" id="KAJ3127433.1"/>
    </source>
</evidence>
<reference evidence="3" key="1">
    <citation type="submission" date="2020-05" db="EMBL/GenBank/DDBJ databases">
        <title>Phylogenomic resolution of chytrid fungi.</title>
        <authorList>
            <person name="Stajich J.E."/>
            <person name="Amses K."/>
            <person name="Simmons R."/>
            <person name="Seto K."/>
            <person name="Myers J."/>
            <person name="Bonds A."/>
            <person name="Quandt C.A."/>
            <person name="Barry K."/>
            <person name="Liu P."/>
            <person name="Grigoriev I."/>
            <person name="Longcore J.E."/>
            <person name="James T.Y."/>
        </authorList>
    </citation>
    <scope>NUCLEOTIDE SEQUENCE</scope>
    <source>
        <strain evidence="3">JEL0513</strain>
    </source>
</reference>